<accession>A0A928VQ69</accession>
<dbReference type="InterPro" id="IPR037227">
    <property type="entry name" value="EndoU-like"/>
</dbReference>
<keyword evidence="4" id="KW-1185">Reference proteome</keyword>
<dbReference type="AlphaFoldDB" id="A0A928VQ69"/>
<dbReference type="GO" id="GO:0004519">
    <property type="term" value="F:endonuclease activity"/>
    <property type="evidence" value="ECO:0007669"/>
    <property type="project" value="InterPro"/>
</dbReference>
<dbReference type="SUPFAM" id="SSF142877">
    <property type="entry name" value="EndoU-like"/>
    <property type="match status" value="1"/>
</dbReference>
<proteinExistence type="predicted"/>
<evidence type="ECO:0000256" key="1">
    <source>
        <dbReference type="ARBA" id="ARBA00022801"/>
    </source>
</evidence>
<protein>
    <submittedName>
        <fullName evidence="3">EndoU domain-containing protein</fullName>
    </submittedName>
</protein>
<reference evidence="3" key="1">
    <citation type="submission" date="2020-10" db="EMBL/GenBank/DDBJ databases">
        <authorList>
            <person name="Castelo-Branco R."/>
            <person name="Eusebio N."/>
            <person name="Adriana R."/>
            <person name="Vieira A."/>
            <person name="Brugerolle De Fraissinette N."/>
            <person name="Rezende De Castro R."/>
            <person name="Schneider M.P."/>
            <person name="Vasconcelos V."/>
            <person name="Leao P.N."/>
        </authorList>
    </citation>
    <scope>NUCLEOTIDE SEQUENCE</scope>
    <source>
        <strain evidence="3">LEGE 11480</strain>
    </source>
</reference>
<keyword evidence="1" id="KW-0378">Hydrolase</keyword>
<dbReference type="EMBL" id="JADEXQ010000107">
    <property type="protein sequence ID" value="MBE9032475.1"/>
    <property type="molecule type" value="Genomic_DNA"/>
</dbReference>
<evidence type="ECO:0000259" key="2">
    <source>
        <dbReference type="Pfam" id="PF14436"/>
    </source>
</evidence>
<organism evidence="3 4">
    <name type="scientific">Romeriopsis navalis LEGE 11480</name>
    <dbReference type="NCBI Taxonomy" id="2777977"/>
    <lineage>
        <taxon>Bacteria</taxon>
        <taxon>Bacillati</taxon>
        <taxon>Cyanobacteriota</taxon>
        <taxon>Cyanophyceae</taxon>
        <taxon>Leptolyngbyales</taxon>
        <taxon>Leptolyngbyaceae</taxon>
        <taxon>Romeriopsis</taxon>
        <taxon>Romeriopsis navalis</taxon>
    </lineage>
</organism>
<dbReference type="Proteomes" id="UP000625316">
    <property type="component" value="Unassembled WGS sequence"/>
</dbReference>
<comment type="caution">
    <text evidence="3">The sequence shown here is derived from an EMBL/GenBank/DDBJ whole genome shotgun (WGS) entry which is preliminary data.</text>
</comment>
<gene>
    <name evidence="3" type="ORF">IQ266_22310</name>
</gene>
<evidence type="ECO:0000313" key="4">
    <source>
        <dbReference type="Proteomes" id="UP000625316"/>
    </source>
</evidence>
<evidence type="ECO:0000313" key="3">
    <source>
        <dbReference type="EMBL" id="MBE9032475.1"/>
    </source>
</evidence>
<dbReference type="RefSeq" id="WP_264327292.1">
    <property type="nucleotide sequence ID" value="NZ_JADEXQ010000107.1"/>
</dbReference>
<dbReference type="Pfam" id="PF14436">
    <property type="entry name" value="EndoU_bacteria"/>
    <property type="match status" value="1"/>
</dbReference>
<dbReference type="GO" id="GO:0004540">
    <property type="term" value="F:RNA nuclease activity"/>
    <property type="evidence" value="ECO:0007669"/>
    <property type="project" value="UniProtKB-ARBA"/>
</dbReference>
<name>A0A928VQ69_9CYAN</name>
<dbReference type="InterPro" id="IPR029501">
    <property type="entry name" value="EndoU_bac"/>
</dbReference>
<dbReference type="GO" id="GO:0016787">
    <property type="term" value="F:hydrolase activity"/>
    <property type="evidence" value="ECO:0007669"/>
    <property type="project" value="UniProtKB-KW"/>
</dbReference>
<feature type="domain" description="Bacterial EndoU nuclease" evidence="2">
    <location>
        <begin position="249"/>
        <end position="392"/>
    </location>
</feature>
<sequence length="400" mass="43880">MLLNLPSLLLPQGQLRRSHRGRASLTLLTVTSLVCVVVVSGQSAVSAQTKAPQKFFKASRACEATRSIRRGGNPGNIKLQVDRIYSTLGLNRRNGSHVLLKIEEANPTRRWVPLNCGKFQSQAGESVAPAPRPDPILTPIVAPPGACKVEALPKVFFDRNCSLVPVSNVDQPQDIAPPAPVLSAFDRRVVELCGKQFDAPVSANQFEQLMRDYPDVRQRLQNEVGGSLRQGRTTSAQFIRDLSNAWFKADGFRHIFCGDKGGSASSNTGIGGLHFSGRYLDLQSRGLAEMIRETRRGKDAIEEVVPGVIYTFGVKVKLPNGQTLNHFIKGYGYTLNAQEILLYSTKAFKRSTAQACLITIRDITVAPFPVQGVTFKAKFVRKNGAIRTFYPMAKPKGKDC</sequence>